<keyword evidence="1" id="KW-0862">Zinc</keyword>
<organism evidence="3 4">
    <name type="scientific">Hirsutella minnesotensis 3608</name>
    <dbReference type="NCBI Taxonomy" id="1043627"/>
    <lineage>
        <taxon>Eukaryota</taxon>
        <taxon>Fungi</taxon>
        <taxon>Dikarya</taxon>
        <taxon>Ascomycota</taxon>
        <taxon>Pezizomycotina</taxon>
        <taxon>Sordariomycetes</taxon>
        <taxon>Hypocreomycetidae</taxon>
        <taxon>Hypocreales</taxon>
        <taxon>Ophiocordycipitaceae</taxon>
        <taxon>Hirsutella</taxon>
    </lineage>
</organism>
<dbReference type="Pfam" id="PF14634">
    <property type="entry name" value="zf-RING_5"/>
    <property type="match status" value="1"/>
</dbReference>
<dbReference type="SMART" id="SM00184">
    <property type="entry name" value="RING"/>
    <property type="match status" value="1"/>
</dbReference>
<dbReference type="AlphaFoldDB" id="A0A0F7ZK62"/>
<dbReference type="EMBL" id="KQ030638">
    <property type="protein sequence ID" value="KJZ70240.1"/>
    <property type="molecule type" value="Genomic_DNA"/>
</dbReference>
<dbReference type="SUPFAM" id="SSF57850">
    <property type="entry name" value="RING/U-box"/>
    <property type="match status" value="1"/>
</dbReference>
<evidence type="ECO:0000313" key="3">
    <source>
        <dbReference type="EMBL" id="KJZ70240.1"/>
    </source>
</evidence>
<keyword evidence="4" id="KW-1185">Reference proteome</keyword>
<gene>
    <name evidence="3" type="ORF">HIM_10388</name>
</gene>
<accession>A0A0F7ZK62</accession>
<evidence type="ECO:0000259" key="2">
    <source>
        <dbReference type="PROSITE" id="PS50089"/>
    </source>
</evidence>
<evidence type="ECO:0000256" key="1">
    <source>
        <dbReference type="PROSITE-ProRule" id="PRU00175"/>
    </source>
</evidence>
<protein>
    <recommendedName>
        <fullName evidence="2">RING-type domain-containing protein</fullName>
    </recommendedName>
</protein>
<dbReference type="Proteomes" id="UP000054481">
    <property type="component" value="Unassembled WGS sequence"/>
</dbReference>
<sequence>MDGRPRRAVNDFYDGKHCARCQKEYNKESRGPVTAFPCGHFLCDGCFKPDPKRAMPCPRCRNCIFRPTAGIDPPCPHQVPHYAYLMGHMRPILPRTFFLCDDERLAASCAQCIARRFLAKYTLRVRNSGLLNAARVRATLGGGQHGAGDGAAPTRGLGEVVPELNELGREVKRGLWRELRGLRRERGWSAALLKGDIVFRMELPRPRREHGWSAAFLQDEEVFDTMVDYFLNNYTWD</sequence>
<keyword evidence="1" id="KW-0479">Metal-binding</keyword>
<proteinExistence type="predicted"/>
<name>A0A0F7ZK62_9HYPO</name>
<dbReference type="GO" id="GO:0008270">
    <property type="term" value="F:zinc ion binding"/>
    <property type="evidence" value="ECO:0007669"/>
    <property type="project" value="UniProtKB-KW"/>
</dbReference>
<evidence type="ECO:0000313" key="4">
    <source>
        <dbReference type="Proteomes" id="UP000054481"/>
    </source>
</evidence>
<dbReference type="Gene3D" id="3.30.40.10">
    <property type="entry name" value="Zinc/RING finger domain, C3HC4 (zinc finger)"/>
    <property type="match status" value="1"/>
</dbReference>
<dbReference type="InterPro" id="IPR001841">
    <property type="entry name" value="Znf_RING"/>
</dbReference>
<feature type="domain" description="RING-type" evidence="2">
    <location>
        <begin position="18"/>
        <end position="61"/>
    </location>
</feature>
<dbReference type="InterPro" id="IPR013083">
    <property type="entry name" value="Znf_RING/FYVE/PHD"/>
</dbReference>
<reference evidence="3 4" key="1">
    <citation type="journal article" date="2014" name="Genome Biol. Evol.">
        <title>Comparative genomics and transcriptomics analyses reveal divergent lifestyle features of nematode endoparasitic fungus Hirsutella minnesotensis.</title>
        <authorList>
            <person name="Lai Y."/>
            <person name="Liu K."/>
            <person name="Zhang X."/>
            <person name="Zhang X."/>
            <person name="Li K."/>
            <person name="Wang N."/>
            <person name="Shu C."/>
            <person name="Wu Y."/>
            <person name="Wang C."/>
            <person name="Bushley K.E."/>
            <person name="Xiang M."/>
            <person name="Liu X."/>
        </authorList>
    </citation>
    <scope>NUCLEOTIDE SEQUENCE [LARGE SCALE GENOMIC DNA]</scope>
    <source>
        <strain evidence="3 4">3608</strain>
    </source>
</reference>
<dbReference type="PROSITE" id="PS50089">
    <property type="entry name" value="ZF_RING_2"/>
    <property type="match status" value="1"/>
</dbReference>
<keyword evidence="1" id="KW-0863">Zinc-finger</keyword>